<evidence type="ECO:0000259" key="4">
    <source>
        <dbReference type="Pfam" id="PF10502"/>
    </source>
</evidence>
<comment type="subcellular location">
    <subcellularLocation>
        <location evidence="1">Cell membrane</location>
        <topology evidence="1">Single-pass type II membrane protein</topology>
    </subcellularLocation>
    <subcellularLocation>
        <location evidence="3">Membrane</location>
        <topology evidence="3">Single-pass type II membrane protein</topology>
    </subcellularLocation>
</comment>
<evidence type="ECO:0000256" key="1">
    <source>
        <dbReference type="ARBA" id="ARBA00004401"/>
    </source>
</evidence>
<dbReference type="EMBL" id="CP137624">
    <property type="protein sequence ID" value="WPK10836.1"/>
    <property type="molecule type" value="Genomic_DNA"/>
</dbReference>
<dbReference type="InterPro" id="IPR036286">
    <property type="entry name" value="LexA/Signal_pep-like_sf"/>
</dbReference>
<dbReference type="PANTHER" id="PTHR43390">
    <property type="entry name" value="SIGNAL PEPTIDASE I"/>
    <property type="match status" value="1"/>
</dbReference>
<name>A0ABZ0RUX9_9BACI</name>
<keyword evidence="3 5" id="KW-0378">Hydrolase</keyword>
<dbReference type="GO" id="GO:0009003">
    <property type="term" value="F:signal peptidase activity"/>
    <property type="evidence" value="ECO:0007669"/>
    <property type="project" value="UniProtKB-EC"/>
</dbReference>
<keyword evidence="6" id="KW-1185">Reference proteome</keyword>
<sequence>MKKSYIIIVVLLVLVVAIGMLTVLRKEAVLVDTTTPEKLTTVEQTADTFLVEWRADSMDRGDHDLYTQVHGMLVVSSNVSELQRGLIVYYEVPPQFLKENPNLLSPTLGRVVGLPGETVEIKKGKVYINDQRLDAFYGEATKYGMNKEQWYARENKRKQTKEQEQQTEAYYNLAMPAITVEEGTIFVLVDAWWRGYDSSYFGLIPVETVKGIVLGYEES</sequence>
<reference evidence="5 6" key="1">
    <citation type="submission" date="2023-09" db="EMBL/GenBank/DDBJ databases">
        <authorList>
            <person name="Page C.A."/>
            <person name="Perez-Diaz I.M."/>
        </authorList>
    </citation>
    <scope>NUCLEOTIDE SEQUENCE [LARGE SCALE GENOMIC DNA]</scope>
    <source>
        <strain evidence="5 6">Ll15</strain>
    </source>
</reference>
<keyword evidence="3" id="KW-0645">Protease</keyword>
<dbReference type="InterPro" id="IPR019533">
    <property type="entry name" value="Peptidase_S26"/>
</dbReference>
<evidence type="ECO:0000313" key="5">
    <source>
        <dbReference type="EMBL" id="WPK10836.1"/>
    </source>
</evidence>
<gene>
    <name evidence="5" type="primary">lepB</name>
    <name evidence="5" type="ORF">R6U77_13195</name>
</gene>
<feature type="domain" description="Peptidase S26" evidence="4">
    <location>
        <begin position="29"/>
        <end position="212"/>
    </location>
</feature>
<dbReference type="PANTHER" id="PTHR43390:SF1">
    <property type="entry name" value="CHLOROPLAST PROCESSING PEPTIDASE"/>
    <property type="match status" value="1"/>
</dbReference>
<accession>A0ABZ0RUX9</accession>
<evidence type="ECO:0000256" key="2">
    <source>
        <dbReference type="ARBA" id="ARBA00009370"/>
    </source>
</evidence>
<dbReference type="Pfam" id="PF10502">
    <property type="entry name" value="Peptidase_S26"/>
    <property type="match status" value="1"/>
</dbReference>
<evidence type="ECO:0000313" key="6">
    <source>
        <dbReference type="Proteomes" id="UP001322664"/>
    </source>
</evidence>
<evidence type="ECO:0000256" key="3">
    <source>
        <dbReference type="RuleBase" id="RU362042"/>
    </source>
</evidence>
<dbReference type="NCBIfam" id="TIGR02227">
    <property type="entry name" value="sigpep_I_bact"/>
    <property type="match status" value="1"/>
</dbReference>
<comment type="catalytic activity">
    <reaction evidence="3">
        <text>Cleavage of hydrophobic, N-terminal signal or leader sequences from secreted and periplasmic proteins.</text>
        <dbReference type="EC" id="3.4.21.89"/>
    </reaction>
</comment>
<protein>
    <recommendedName>
        <fullName evidence="3">Signal peptidase I</fullName>
        <ecNumber evidence="3">3.4.21.89</ecNumber>
    </recommendedName>
</protein>
<organism evidence="5 6">
    <name type="scientific">Lysinibacillus louembei</name>
    <dbReference type="NCBI Taxonomy" id="1470088"/>
    <lineage>
        <taxon>Bacteria</taxon>
        <taxon>Bacillati</taxon>
        <taxon>Bacillota</taxon>
        <taxon>Bacilli</taxon>
        <taxon>Bacillales</taxon>
        <taxon>Bacillaceae</taxon>
        <taxon>Lysinibacillus</taxon>
    </lineage>
</organism>
<dbReference type="EC" id="3.4.21.89" evidence="3"/>
<dbReference type="Proteomes" id="UP001322664">
    <property type="component" value="Chromosome"/>
</dbReference>
<dbReference type="SUPFAM" id="SSF51306">
    <property type="entry name" value="LexA/Signal peptidase"/>
    <property type="match status" value="1"/>
</dbReference>
<dbReference type="InterPro" id="IPR000223">
    <property type="entry name" value="Pept_S26A_signal_pept_1"/>
</dbReference>
<comment type="similarity">
    <text evidence="2 3">Belongs to the peptidase S26 family.</text>
</comment>
<proteinExistence type="inferred from homology"/>
<dbReference type="Gene3D" id="2.10.109.10">
    <property type="entry name" value="Umud Fragment, subunit A"/>
    <property type="match status" value="1"/>
</dbReference>
<dbReference type="RefSeq" id="WP_319835979.1">
    <property type="nucleotide sequence ID" value="NZ_CP137624.1"/>
</dbReference>